<gene>
    <name evidence="1" type="ORF">AVDCRST_MAG68-5707</name>
</gene>
<dbReference type="EMBL" id="CADCTW010000243">
    <property type="protein sequence ID" value="CAA9370489.1"/>
    <property type="molecule type" value="Genomic_DNA"/>
</dbReference>
<proteinExistence type="predicted"/>
<evidence type="ECO:0000313" key="1">
    <source>
        <dbReference type="EMBL" id="CAA9370489.1"/>
    </source>
</evidence>
<name>A0A6J4MW96_9BACT</name>
<accession>A0A6J4MW96</accession>
<feature type="non-terminal residue" evidence="1">
    <location>
        <position position="100"/>
    </location>
</feature>
<organism evidence="1">
    <name type="scientific">uncultured Gemmatimonadota bacterium</name>
    <dbReference type="NCBI Taxonomy" id="203437"/>
    <lineage>
        <taxon>Bacteria</taxon>
        <taxon>Pseudomonadati</taxon>
        <taxon>Gemmatimonadota</taxon>
        <taxon>environmental samples</taxon>
    </lineage>
</organism>
<protein>
    <submittedName>
        <fullName evidence="1">Uncharacterized protein</fullName>
    </submittedName>
</protein>
<sequence length="100" mass="10735">CWPCTRPCSAAVGTMSTLGYVSVGILSAPTTTCGLAPKGARTRSRSRIYRRLITLVMDLVRLILRSAPGGSTTLKTISQWKSSSRCADLCCGIRTLRDAL</sequence>
<dbReference type="AlphaFoldDB" id="A0A6J4MW96"/>
<feature type="non-terminal residue" evidence="1">
    <location>
        <position position="1"/>
    </location>
</feature>
<reference evidence="1" key="1">
    <citation type="submission" date="2020-02" db="EMBL/GenBank/DDBJ databases">
        <authorList>
            <person name="Meier V. D."/>
        </authorList>
    </citation>
    <scope>NUCLEOTIDE SEQUENCE</scope>
    <source>
        <strain evidence="1">AVDCRST_MAG68</strain>
    </source>
</reference>